<proteinExistence type="predicted"/>
<comment type="caution">
    <text evidence="2">The sequence shown here is derived from an EMBL/GenBank/DDBJ whole genome shotgun (WGS) entry which is preliminary data.</text>
</comment>
<dbReference type="EMBL" id="VBAN01000450">
    <property type="protein sequence ID" value="TMI78104.1"/>
    <property type="molecule type" value="Genomic_DNA"/>
</dbReference>
<organism evidence="2 3">
    <name type="scientific">Candidatus Segetimicrobium genomatis</name>
    <dbReference type="NCBI Taxonomy" id="2569760"/>
    <lineage>
        <taxon>Bacteria</taxon>
        <taxon>Bacillati</taxon>
        <taxon>Candidatus Sysuimicrobiota</taxon>
        <taxon>Candidatus Sysuimicrobiia</taxon>
        <taxon>Candidatus Sysuimicrobiales</taxon>
        <taxon>Candidatus Segetimicrobiaceae</taxon>
        <taxon>Candidatus Segetimicrobium</taxon>
    </lineage>
</organism>
<feature type="domain" description="NADH-ubiquinone oxidoreductase 51kDa subunit iron-sulphur binding" evidence="1">
    <location>
        <begin position="2"/>
        <end position="33"/>
    </location>
</feature>
<gene>
    <name evidence="2" type="ORF">E6H03_12685</name>
</gene>
<dbReference type="SUPFAM" id="SSF140490">
    <property type="entry name" value="Nqo1C-terminal domain-like"/>
    <property type="match status" value="1"/>
</dbReference>
<feature type="non-terminal residue" evidence="2">
    <location>
        <position position="1"/>
    </location>
</feature>
<dbReference type="InterPro" id="IPR037207">
    <property type="entry name" value="Nuop51_4Fe4S-bd_sf"/>
</dbReference>
<dbReference type="Gene3D" id="1.20.1440.230">
    <property type="entry name" value="NADH-ubiquinone oxidoreductase 51kDa subunit, iron-sulphur binding domain"/>
    <property type="match status" value="1"/>
</dbReference>
<evidence type="ECO:0000313" key="2">
    <source>
        <dbReference type="EMBL" id="TMI78104.1"/>
    </source>
</evidence>
<dbReference type="Pfam" id="PF10589">
    <property type="entry name" value="NADH_4Fe-4S"/>
    <property type="match status" value="1"/>
</dbReference>
<evidence type="ECO:0000259" key="1">
    <source>
        <dbReference type="Pfam" id="PF10589"/>
    </source>
</evidence>
<name>A0A537J3H7_9BACT</name>
<dbReference type="InterPro" id="IPR019575">
    <property type="entry name" value="Nuop51_4Fe4S-bd"/>
</dbReference>
<dbReference type="GO" id="GO:0051539">
    <property type="term" value="F:4 iron, 4 sulfur cluster binding"/>
    <property type="evidence" value="ECO:0007669"/>
    <property type="project" value="InterPro"/>
</dbReference>
<reference evidence="2 3" key="1">
    <citation type="journal article" date="2019" name="Nat. Microbiol.">
        <title>Mediterranean grassland soil C-N compound turnover is dependent on rainfall and depth, and is mediated by genomically divergent microorganisms.</title>
        <authorList>
            <person name="Diamond S."/>
            <person name="Andeer P.F."/>
            <person name="Li Z."/>
            <person name="Crits-Christoph A."/>
            <person name="Burstein D."/>
            <person name="Anantharaman K."/>
            <person name="Lane K.R."/>
            <person name="Thomas B.C."/>
            <person name="Pan C."/>
            <person name="Northen T.R."/>
            <person name="Banfield J.F."/>
        </authorList>
    </citation>
    <scope>NUCLEOTIDE SEQUENCE [LARGE SCALE GENOMIC DNA]</scope>
    <source>
        <strain evidence="2">NP_6</strain>
    </source>
</reference>
<accession>A0A537J3H7</accession>
<dbReference type="Proteomes" id="UP000318093">
    <property type="component" value="Unassembled WGS sequence"/>
</dbReference>
<sequence length="47" mass="5242">RNMTGTCFCLLGESVPPSLRASLKYFRAEYEHHIRTGTCDIRSPVGA</sequence>
<protein>
    <recommendedName>
        <fullName evidence="1">NADH-ubiquinone oxidoreductase 51kDa subunit iron-sulphur binding domain-containing protein</fullName>
    </recommendedName>
</protein>
<dbReference type="AlphaFoldDB" id="A0A537J3H7"/>
<evidence type="ECO:0000313" key="3">
    <source>
        <dbReference type="Proteomes" id="UP000318093"/>
    </source>
</evidence>